<keyword evidence="6 9" id="KW-0133">Cell shape</keyword>
<dbReference type="PROSITE" id="PS52029">
    <property type="entry name" value="LD_TPASE"/>
    <property type="match status" value="1"/>
</dbReference>
<dbReference type="PANTHER" id="PTHR30582:SF24">
    <property type="entry name" value="L,D-TRANSPEPTIDASE ERFK_SRFK-RELATED"/>
    <property type="match status" value="1"/>
</dbReference>
<evidence type="ECO:0000256" key="6">
    <source>
        <dbReference type="ARBA" id="ARBA00022960"/>
    </source>
</evidence>
<dbReference type="AlphaFoldDB" id="A0A1Q2SL29"/>
<dbReference type="GO" id="GO:0005576">
    <property type="term" value="C:extracellular region"/>
    <property type="evidence" value="ECO:0007669"/>
    <property type="project" value="TreeGrafter"/>
</dbReference>
<dbReference type="KEGG" id="ntt:TAO_0454"/>
<evidence type="ECO:0000256" key="5">
    <source>
        <dbReference type="ARBA" id="ARBA00022801"/>
    </source>
</evidence>
<evidence type="ECO:0000256" key="1">
    <source>
        <dbReference type="ARBA" id="ARBA00004752"/>
    </source>
</evidence>
<dbReference type="SUPFAM" id="SSF141523">
    <property type="entry name" value="L,D-transpeptidase catalytic domain-like"/>
    <property type="match status" value="1"/>
</dbReference>
<dbReference type="UniPathway" id="UPA00219"/>
<feature type="active site" description="Nucleophile" evidence="9">
    <location>
        <position position="137"/>
    </location>
</feature>
<dbReference type="RefSeq" id="WP_096527717.1">
    <property type="nucleotide sequence ID" value="NZ_AP014836.1"/>
</dbReference>
<feature type="active site" description="Proton donor/acceptor" evidence="9">
    <location>
        <position position="121"/>
    </location>
</feature>
<protein>
    <submittedName>
        <fullName evidence="11">ErfK/YbiS/YcfS/YnhG family protein</fullName>
    </submittedName>
</protein>
<name>A0A1Q2SL29_9GAMM</name>
<keyword evidence="5" id="KW-0378">Hydrolase</keyword>
<dbReference type="CDD" id="cd16913">
    <property type="entry name" value="YkuD_like"/>
    <property type="match status" value="1"/>
</dbReference>
<dbReference type="OrthoDB" id="9787225at2"/>
<proteinExistence type="inferred from homology"/>
<dbReference type="Pfam" id="PF03734">
    <property type="entry name" value="YkuD"/>
    <property type="match status" value="1"/>
</dbReference>
<comment type="pathway">
    <text evidence="1 9">Cell wall biogenesis; peptidoglycan biosynthesis.</text>
</comment>
<gene>
    <name evidence="11" type="ORF">TAO_0454</name>
</gene>
<comment type="similarity">
    <text evidence="2">Belongs to the YkuD family.</text>
</comment>
<evidence type="ECO:0000256" key="2">
    <source>
        <dbReference type="ARBA" id="ARBA00005992"/>
    </source>
</evidence>
<dbReference type="InterPro" id="IPR038063">
    <property type="entry name" value="Transpep_catalytic_dom"/>
</dbReference>
<organism evidence="11 12">
    <name type="scientific">Candidatus Nitrosoglobus terrae</name>
    <dbReference type="NCBI Taxonomy" id="1630141"/>
    <lineage>
        <taxon>Bacteria</taxon>
        <taxon>Pseudomonadati</taxon>
        <taxon>Pseudomonadota</taxon>
        <taxon>Gammaproteobacteria</taxon>
        <taxon>Chromatiales</taxon>
        <taxon>Chromatiaceae</taxon>
        <taxon>Candidatus Nitrosoglobus</taxon>
    </lineage>
</organism>
<dbReference type="PANTHER" id="PTHR30582">
    <property type="entry name" value="L,D-TRANSPEPTIDASE"/>
    <property type="match status" value="1"/>
</dbReference>
<dbReference type="Gene3D" id="2.40.440.10">
    <property type="entry name" value="L,D-transpeptidase catalytic domain-like"/>
    <property type="match status" value="1"/>
</dbReference>
<dbReference type="GO" id="GO:0071555">
    <property type="term" value="P:cell wall organization"/>
    <property type="evidence" value="ECO:0007669"/>
    <property type="project" value="UniProtKB-UniRule"/>
</dbReference>
<dbReference type="InterPro" id="IPR005490">
    <property type="entry name" value="LD_TPept_cat_dom"/>
</dbReference>
<keyword evidence="7 9" id="KW-0573">Peptidoglycan synthesis</keyword>
<dbReference type="GO" id="GO:0071972">
    <property type="term" value="F:peptidoglycan L,D-transpeptidase activity"/>
    <property type="evidence" value="ECO:0007669"/>
    <property type="project" value="TreeGrafter"/>
</dbReference>
<evidence type="ECO:0000313" key="12">
    <source>
        <dbReference type="Proteomes" id="UP000243679"/>
    </source>
</evidence>
<accession>A0A1Q2SL29</accession>
<dbReference type="EMBL" id="AP014836">
    <property type="protein sequence ID" value="BAW79824.1"/>
    <property type="molecule type" value="Genomic_DNA"/>
</dbReference>
<dbReference type="GO" id="GO:0016757">
    <property type="term" value="F:glycosyltransferase activity"/>
    <property type="evidence" value="ECO:0007669"/>
    <property type="project" value="UniProtKB-KW"/>
</dbReference>
<keyword evidence="3" id="KW-0328">Glycosyltransferase</keyword>
<evidence type="ECO:0000256" key="9">
    <source>
        <dbReference type="PROSITE-ProRule" id="PRU01373"/>
    </source>
</evidence>
<keyword evidence="4" id="KW-0808">Transferase</keyword>
<dbReference type="GO" id="GO:0008360">
    <property type="term" value="P:regulation of cell shape"/>
    <property type="evidence" value="ECO:0007669"/>
    <property type="project" value="UniProtKB-UniRule"/>
</dbReference>
<dbReference type="GO" id="GO:0018104">
    <property type="term" value="P:peptidoglycan-protein cross-linking"/>
    <property type="evidence" value="ECO:0007669"/>
    <property type="project" value="TreeGrafter"/>
</dbReference>
<keyword evidence="8 9" id="KW-0961">Cell wall biogenesis/degradation</keyword>
<evidence type="ECO:0000256" key="7">
    <source>
        <dbReference type="ARBA" id="ARBA00022984"/>
    </source>
</evidence>
<evidence type="ECO:0000313" key="11">
    <source>
        <dbReference type="EMBL" id="BAW79824.1"/>
    </source>
</evidence>
<dbReference type="Proteomes" id="UP000243679">
    <property type="component" value="Chromosome"/>
</dbReference>
<dbReference type="InterPro" id="IPR050979">
    <property type="entry name" value="LD-transpeptidase"/>
</dbReference>
<evidence type="ECO:0000256" key="8">
    <source>
        <dbReference type="ARBA" id="ARBA00023316"/>
    </source>
</evidence>
<evidence type="ECO:0000256" key="4">
    <source>
        <dbReference type="ARBA" id="ARBA00022679"/>
    </source>
</evidence>
<keyword evidence="12" id="KW-1185">Reference proteome</keyword>
<sequence length="163" mass="18579">MALKFYINIQLLKQRLILNEGQKVIFETSVSLAKNGFGEQMGSQCTPRGWHQIRAKIGADYPINTVFKGRRPTGEVYTPDLGKIYPNRDWILTRILWLSGLEPGKNRFGNVDTMRRYIYIHGSPDEVPMGVYGSRGCIRVHNEPLLELFKRVNPGTSVLLAEE</sequence>
<reference evidence="11 12" key="1">
    <citation type="journal article" date="2017" name="ISME J.">
        <title>An acid-tolerant ammonia-oxidizing ?-proteobacterium from soil.</title>
        <authorList>
            <person name="Hayatsu M."/>
            <person name="Tago K."/>
            <person name="Uchiyama I."/>
            <person name="Toyoda A."/>
            <person name="Wang Y."/>
            <person name="Shimomura Y."/>
            <person name="Okubo T."/>
            <person name="Kurisu F."/>
            <person name="Hirono Y."/>
            <person name="Nonaka K."/>
            <person name="Akiyama H."/>
            <person name="Itoh T."/>
            <person name="Takami H."/>
        </authorList>
    </citation>
    <scope>NUCLEOTIDE SEQUENCE [LARGE SCALE GENOMIC DNA]</scope>
    <source>
        <strain evidence="11 12">TAO100</strain>
    </source>
</reference>
<evidence type="ECO:0000256" key="3">
    <source>
        <dbReference type="ARBA" id="ARBA00022676"/>
    </source>
</evidence>
<evidence type="ECO:0000259" key="10">
    <source>
        <dbReference type="PROSITE" id="PS52029"/>
    </source>
</evidence>
<feature type="domain" description="L,D-TPase catalytic" evidence="10">
    <location>
        <begin position="5"/>
        <end position="161"/>
    </location>
</feature>